<dbReference type="InterPro" id="IPR008920">
    <property type="entry name" value="TF_FadR/GntR_C"/>
</dbReference>
<dbReference type="GO" id="GO:0003700">
    <property type="term" value="F:DNA-binding transcription factor activity"/>
    <property type="evidence" value="ECO:0007669"/>
    <property type="project" value="InterPro"/>
</dbReference>
<dbReference type="RefSeq" id="WP_111574158.1">
    <property type="nucleotide sequence ID" value="NZ_JBHEEY010000001.1"/>
</dbReference>
<dbReference type="CDD" id="cd07377">
    <property type="entry name" value="WHTH_GntR"/>
    <property type="match status" value="1"/>
</dbReference>
<dbReference type="GO" id="GO:0003677">
    <property type="term" value="F:DNA binding"/>
    <property type="evidence" value="ECO:0007669"/>
    <property type="project" value="UniProtKB-KW"/>
</dbReference>
<dbReference type="PROSITE" id="PS50949">
    <property type="entry name" value="HTH_GNTR"/>
    <property type="match status" value="1"/>
</dbReference>
<dbReference type="InterPro" id="IPR000524">
    <property type="entry name" value="Tscrpt_reg_HTH_GntR"/>
</dbReference>
<dbReference type="PANTHER" id="PTHR43537">
    <property type="entry name" value="TRANSCRIPTIONAL REGULATOR, GNTR FAMILY"/>
    <property type="match status" value="1"/>
</dbReference>
<dbReference type="Proteomes" id="UP000249453">
    <property type="component" value="Unassembled WGS sequence"/>
</dbReference>
<dbReference type="InterPro" id="IPR011711">
    <property type="entry name" value="GntR_C"/>
</dbReference>
<evidence type="ECO:0000256" key="3">
    <source>
        <dbReference type="ARBA" id="ARBA00023163"/>
    </source>
</evidence>
<dbReference type="SUPFAM" id="SSF46785">
    <property type="entry name" value="Winged helix' DNA-binding domain"/>
    <property type="match status" value="1"/>
</dbReference>
<proteinExistence type="predicted"/>
<dbReference type="InterPro" id="IPR036388">
    <property type="entry name" value="WH-like_DNA-bd_sf"/>
</dbReference>
<name>A0A364K012_9HYPH</name>
<evidence type="ECO:0000259" key="4">
    <source>
        <dbReference type="PROSITE" id="PS50949"/>
    </source>
</evidence>
<feature type="domain" description="HTH gntR-type" evidence="4">
    <location>
        <begin position="7"/>
        <end position="75"/>
    </location>
</feature>
<dbReference type="EMBL" id="QLMK01000001">
    <property type="protein sequence ID" value="RAK34334.1"/>
    <property type="molecule type" value="Genomic_DNA"/>
</dbReference>
<dbReference type="SMART" id="SM00895">
    <property type="entry name" value="FCD"/>
    <property type="match status" value="1"/>
</dbReference>
<dbReference type="OrthoDB" id="9028214at2"/>
<dbReference type="Pfam" id="PF00392">
    <property type="entry name" value="GntR"/>
    <property type="match status" value="1"/>
</dbReference>
<evidence type="ECO:0000313" key="5">
    <source>
        <dbReference type="EMBL" id="RAK34334.1"/>
    </source>
</evidence>
<dbReference type="Gene3D" id="1.20.120.530">
    <property type="entry name" value="GntR ligand-binding domain-like"/>
    <property type="match status" value="1"/>
</dbReference>
<dbReference type="Gene3D" id="1.10.10.10">
    <property type="entry name" value="Winged helix-like DNA-binding domain superfamily/Winged helix DNA-binding domain"/>
    <property type="match status" value="1"/>
</dbReference>
<reference evidence="5 6" key="1">
    <citation type="submission" date="2018-06" db="EMBL/GenBank/DDBJ databases">
        <title>Genomic Encyclopedia of Type Strains, Phase IV (KMG-IV): sequencing the most valuable type-strain genomes for metagenomic binning, comparative biology and taxonomic classification.</title>
        <authorList>
            <person name="Goeker M."/>
        </authorList>
    </citation>
    <scope>NUCLEOTIDE SEQUENCE [LARGE SCALE GENOMIC DNA]</scope>
    <source>
        <strain evidence="5 6">DSM 26720</strain>
    </source>
</reference>
<dbReference type="SUPFAM" id="SSF48008">
    <property type="entry name" value="GntR ligand-binding domain-like"/>
    <property type="match status" value="1"/>
</dbReference>
<evidence type="ECO:0000313" key="6">
    <source>
        <dbReference type="Proteomes" id="UP000249453"/>
    </source>
</evidence>
<dbReference type="SMART" id="SM00345">
    <property type="entry name" value="HTH_GNTR"/>
    <property type="match status" value="1"/>
</dbReference>
<protein>
    <submittedName>
        <fullName evidence="5">GntR family transcriptional regulator</fullName>
    </submittedName>
</protein>
<keyword evidence="3" id="KW-0804">Transcription</keyword>
<dbReference type="InterPro" id="IPR036390">
    <property type="entry name" value="WH_DNA-bd_sf"/>
</dbReference>
<evidence type="ECO:0000256" key="2">
    <source>
        <dbReference type="ARBA" id="ARBA00023125"/>
    </source>
</evidence>
<keyword evidence="2" id="KW-0238">DNA-binding</keyword>
<dbReference type="PRINTS" id="PR00035">
    <property type="entry name" value="HTHGNTR"/>
</dbReference>
<accession>A0A364K012</accession>
<dbReference type="PANTHER" id="PTHR43537:SF5">
    <property type="entry name" value="UXU OPERON TRANSCRIPTIONAL REGULATOR"/>
    <property type="match status" value="1"/>
</dbReference>
<keyword evidence="6" id="KW-1185">Reference proteome</keyword>
<comment type="caution">
    <text evidence="5">The sequence shown here is derived from an EMBL/GenBank/DDBJ whole genome shotgun (WGS) entry which is preliminary data.</text>
</comment>
<evidence type="ECO:0000256" key="1">
    <source>
        <dbReference type="ARBA" id="ARBA00023015"/>
    </source>
</evidence>
<organism evidence="5 6">
    <name type="scientific">Falsochrobactrum ovis</name>
    <dbReference type="NCBI Taxonomy" id="1293442"/>
    <lineage>
        <taxon>Bacteria</taxon>
        <taxon>Pseudomonadati</taxon>
        <taxon>Pseudomonadota</taxon>
        <taxon>Alphaproteobacteria</taxon>
        <taxon>Hyphomicrobiales</taxon>
        <taxon>Brucellaceae</taxon>
        <taxon>Falsochrobactrum</taxon>
    </lineage>
</organism>
<dbReference type="Pfam" id="PF07729">
    <property type="entry name" value="FCD"/>
    <property type="match status" value="1"/>
</dbReference>
<sequence>MQTISRQSLVDSTMQILQREITAGRWQVGEQIPNEQALSEQLGVSRGTIRESVRVLVACGMLETRQGSGTYVISSHDQLLSMRRLNHTSLRDRVEMRALLEAQAARLAALRATPDTIAWLQKLLEQRNISAKDDRENFIARDFAFHEALVAASGNGALIEIYAFFSRSVQDSIAATLDGDLPEPSHEKHRQIVEAIAAGDADRASEAVIEFMAPLLTELERLVTL</sequence>
<dbReference type="AlphaFoldDB" id="A0A364K012"/>
<keyword evidence="1" id="KW-0805">Transcription regulation</keyword>
<gene>
    <name evidence="5" type="ORF">C7374_101668</name>
</gene>